<keyword evidence="2" id="KW-1185">Reference proteome</keyword>
<proteinExistence type="predicted"/>
<accession>A0ABX7SZQ4</accession>
<dbReference type="PANTHER" id="PTHR11941">
    <property type="entry name" value="ENOYL-COA HYDRATASE-RELATED"/>
    <property type="match status" value="1"/>
</dbReference>
<dbReference type="InterPro" id="IPR029045">
    <property type="entry name" value="ClpP/crotonase-like_dom_sf"/>
</dbReference>
<evidence type="ECO:0000313" key="2">
    <source>
        <dbReference type="Proteomes" id="UP000663923"/>
    </source>
</evidence>
<dbReference type="Gene3D" id="3.90.226.10">
    <property type="entry name" value="2-enoyl-CoA Hydratase, Chain A, domain 1"/>
    <property type="match status" value="1"/>
</dbReference>
<dbReference type="Proteomes" id="UP000663923">
    <property type="component" value="Chromosome"/>
</dbReference>
<gene>
    <name evidence="1" type="ORF">J4G78_10950</name>
</gene>
<name>A0ABX7SZQ4_9SPHN</name>
<dbReference type="CDD" id="cd06558">
    <property type="entry name" value="crotonase-like"/>
    <property type="match status" value="1"/>
</dbReference>
<dbReference type="NCBIfam" id="NF004858">
    <property type="entry name" value="PRK06213.1"/>
    <property type="match status" value="1"/>
</dbReference>
<dbReference type="PANTHER" id="PTHR11941:SF54">
    <property type="entry name" value="ENOYL-COA HYDRATASE, MITOCHONDRIAL"/>
    <property type="match status" value="1"/>
</dbReference>
<organism evidence="1 2">
    <name type="scientific">Parasphingorhabdus cellanae</name>
    <dbReference type="NCBI Taxonomy" id="2806553"/>
    <lineage>
        <taxon>Bacteria</taxon>
        <taxon>Pseudomonadati</taxon>
        <taxon>Pseudomonadota</taxon>
        <taxon>Alphaproteobacteria</taxon>
        <taxon>Sphingomonadales</taxon>
        <taxon>Sphingomonadaceae</taxon>
        <taxon>Parasphingorhabdus</taxon>
    </lineage>
</organism>
<evidence type="ECO:0000313" key="1">
    <source>
        <dbReference type="EMBL" id="QTD54773.1"/>
    </source>
</evidence>
<protein>
    <submittedName>
        <fullName evidence="1">Crotonase/enoyl-CoA hydratase family protein</fullName>
    </submittedName>
</protein>
<dbReference type="InterPro" id="IPR001753">
    <property type="entry name" value="Enoyl-CoA_hydra/iso"/>
</dbReference>
<dbReference type="Pfam" id="PF00378">
    <property type="entry name" value="ECH_1"/>
    <property type="match status" value="1"/>
</dbReference>
<dbReference type="SUPFAM" id="SSF52096">
    <property type="entry name" value="ClpP/crotonase"/>
    <property type="match status" value="1"/>
</dbReference>
<sequence length="223" mass="23876">MSITVKIDGDIAYLTMDDGKANAINPDWMTDFVAKFEEAESGAKAIVISGREGIFSGGFDLKWLAAEGAARSGELLDQASNMLLKVYGSQVPVIAACNGHAIAMGSFLLLACDTRIGANGAFRFGANETINNMDLPVFAIELPKARLDSRKLTQALIQSQLYEPAGALDVGYIDMLVDPDRVSKTATEQAELLSKLPGRAYAANKMAVRKHTLDLIEAAIGTY</sequence>
<dbReference type="EMBL" id="CP071794">
    <property type="protein sequence ID" value="QTD54773.1"/>
    <property type="molecule type" value="Genomic_DNA"/>
</dbReference>
<reference evidence="1 2" key="1">
    <citation type="submission" date="2021-03" db="EMBL/GenBank/DDBJ databases">
        <title>Complete genome of Parasphingorhabdus_sp.JHSY0214.</title>
        <authorList>
            <person name="Yoo J.H."/>
            <person name="Bae J.W."/>
        </authorList>
    </citation>
    <scope>NUCLEOTIDE SEQUENCE [LARGE SCALE GENOMIC DNA]</scope>
    <source>
        <strain evidence="1 2">JHSY0214</strain>
    </source>
</reference>
<dbReference type="RefSeq" id="WP_207986607.1">
    <property type="nucleotide sequence ID" value="NZ_CP071794.1"/>
</dbReference>